<evidence type="ECO:0000256" key="3">
    <source>
        <dbReference type="ARBA" id="ARBA00022540"/>
    </source>
</evidence>
<name>A0AAU0UPZ9_9FIRM</name>
<evidence type="ECO:0000256" key="6">
    <source>
        <dbReference type="ARBA" id="ARBA00023134"/>
    </source>
</evidence>
<dbReference type="InterPro" id="IPR006847">
    <property type="entry name" value="IF2_N"/>
</dbReference>
<dbReference type="FunFam" id="2.40.30.10:FF:000008">
    <property type="entry name" value="Translation initiation factor IF-2"/>
    <property type="match status" value="1"/>
</dbReference>
<dbReference type="GO" id="GO:0003924">
    <property type="term" value="F:GTPase activity"/>
    <property type="evidence" value="ECO:0007669"/>
    <property type="project" value="UniProtKB-UniRule"/>
</dbReference>
<evidence type="ECO:0000256" key="10">
    <source>
        <dbReference type="SAM" id="MobiDB-lite"/>
    </source>
</evidence>
<dbReference type="Pfam" id="PF04760">
    <property type="entry name" value="IF2_N"/>
    <property type="match status" value="2"/>
</dbReference>
<keyword evidence="6 8" id="KW-0342">GTP-binding</keyword>
<dbReference type="InterPro" id="IPR027417">
    <property type="entry name" value="P-loop_NTPase"/>
</dbReference>
<dbReference type="HAMAP" id="MF_00100_B">
    <property type="entry name" value="IF_2_B"/>
    <property type="match status" value="1"/>
</dbReference>
<evidence type="ECO:0000313" key="13">
    <source>
        <dbReference type="Proteomes" id="UP001329915"/>
    </source>
</evidence>
<dbReference type="NCBIfam" id="TIGR00487">
    <property type="entry name" value="IF-2"/>
    <property type="match status" value="1"/>
</dbReference>
<dbReference type="Gene3D" id="2.40.30.10">
    <property type="entry name" value="Translation factors"/>
    <property type="match status" value="2"/>
</dbReference>
<dbReference type="PROSITE" id="PS01176">
    <property type="entry name" value="IF2"/>
    <property type="match status" value="1"/>
</dbReference>
<dbReference type="InterPro" id="IPR005225">
    <property type="entry name" value="Small_GTP-bd"/>
</dbReference>
<feature type="binding site" evidence="8">
    <location>
        <begin position="304"/>
        <end position="307"/>
    </location>
    <ligand>
        <name>GTP</name>
        <dbReference type="ChEBI" id="CHEBI:37565"/>
    </ligand>
</feature>
<keyword evidence="4 8" id="KW-0547">Nucleotide-binding</keyword>
<feature type="compositionally biased region" description="Basic and acidic residues" evidence="10">
    <location>
        <begin position="42"/>
        <end position="75"/>
    </location>
</feature>
<dbReference type="CDD" id="cd01887">
    <property type="entry name" value="IF2_eIF5B"/>
    <property type="match status" value="1"/>
</dbReference>
<dbReference type="FunFam" id="2.40.30.10:FF:000007">
    <property type="entry name" value="Translation initiation factor IF-2"/>
    <property type="match status" value="1"/>
</dbReference>
<dbReference type="GO" id="GO:0005525">
    <property type="term" value="F:GTP binding"/>
    <property type="evidence" value="ECO:0007669"/>
    <property type="project" value="UniProtKB-KW"/>
</dbReference>
<dbReference type="Pfam" id="PF11987">
    <property type="entry name" value="IF-2"/>
    <property type="match status" value="1"/>
</dbReference>
<dbReference type="Gene3D" id="3.40.50.10050">
    <property type="entry name" value="Translation initiation factor IF- 2, domain 3"/>
    <property type="match status" value="1"/>
</dbReference>
<gene>
    <name evidence="8 12" type="primary">infB</name>
    <name evidence="12" type="ORF">MFMK1_002090</name>
</gene>
<comment type="subcellular location">
    <subcellularLocation>
        <location evidence="8">Cytoplasm</location>
    </subcellularLocation>
</comment>
<reference evidence="12 13" key="1">
    <citation type="submission" date="2023-04" db="EMBL/GenBank/DDBJ databases">
        <authorList>
            <person name="Hsu D."/>
        </authorList>
    </citation>
    <scope>NUCLEOTIDE SEQUENCE [LARGE SCALE GENOMIC DNA]</scope>
    <source>
        <strain evidence="12 13">MK1</strain>
    </source>
</reference>
<dbReference type="Pfam" id="PF00009">
    <property type="entry name" value="GTP_EFTU"/>
    <property type="match status" value="1"/>
</dbReference>
<evidence type="ECO:0000256" key="1">
    <source>
        <dbReference type="ARBA" id="ARBA00007733"/>
    </source>
</evidence>
<dbReference type="PROSITE" id="PS51722">
    <property type="entry name" value="G_TR_2"/>
    <property type="match status" value="1"/>
</dbReference>
<comment type="similarity">
    <text evidence="1 8 9">Belongs to the TRAFAC class translation factor GTPase superfamily. Classic translation factor GTPase family. IF-2 subfamily.</text>
</comment>
<keyword evidence="3 8" id="KW-0396">Initiation factor</keyword>
<dbReference type="Gene3D" id="3.40.50.300">
    <property type="entry name" value="P-loop containing nucleotide triphosphate hydrolases"/>
    <property type="match status" value="1"/>
</dbReference>
<dbReference type="Proteomes" id="UP001329915">
    <property type="component" value="Chromosome"/>
</dbReference>
<dbReference type="Pfam" id="PF22042">
    <property type="entry name" value="EF-G_D2"/>
    <property type="match status" value="1"/>
</dbReference>
<dbReference type="PANTHER" id="PTHR43381">
    <property type="entry name" value="TRANSLATION INITIATION FACTOR IF-2-RELATED"/>
    <property type="match status" value="1"/>
</dbReference>
<dbReference type="RefSeq" id="WP_366921680.1">
    <property type="nucleotide sequence ID" value="NZ_CP121694.1"/>
</dbReference>
<dbReference type="EMBL" id="CP121694">
    <property type="protein sequence ID" value="WRO22265.1"/>
    <property type="molecule type" value="Genomic_DNA"/>
</dbReference>
<dbReference type="AlphaFoldDB" id="A0AAU0UPZ9"/>
<accession>A0AAU0UPZ9</accession>
<evidence type="ECO:0000313" key="12">
    <source>
        <dbReference type="EMBL" id="WRO22265.1"/>
    </source>
</evidence>
<dbReference type="InterPro" id="IPR015760">
    <property type="entry name" value="TIF_IF2"/>
</dbReference>
<evidence type="ECO:0000256" key="7">
    <source>
        <dbReference type="ARBA" id="ARBA00025162"/>
    </source>
</evidence>
<dbReference type="KEGG" id="dbc:MFMK1_002090"/>
<dbReference type="GO" id="GO:0003743">
    <property type="term" value="F:translation initiation factor activity"/>
    <property type="evidence" value="ECO:0007669"/>
    <property type="project" value="UniProtKB-UniRule"/>
</dbReference>
<dbReference type="InterPro" id="IPR000178">
    <property type="entry name" value="TF_IF2_bacterial-like"/>
</dbReference>
<dbReference type="InterPro" id="IPR036925">
    <property type="entry name" value="TIF_IF2_dom3_sf"/>
</dbReference>
<dbReference type="InterPro" id="IPR053905">
    <property type="entry name" value="EF-G-like_DII"/>
</dbReference>
<evidence type="ECO:0000256" key="9">
    <source>
        <dbReference type="RuleBase" id="RU000644"/>
    </source>
</evidence>
<comment type="function">
    <text evidence="7 8 9">One of the essential components for the initiation of protein synthesis. Protects formylmethionyl-tRNA from spontaneous hydrolysis and promotes its binding to the 30S ribosomal subunits. Also involved in the hydrolysis of GTP during the formation of the 70S ribosomal complex.</text>
</comment>
<feature type="domain" description="Tr-type G" evidence="11">
    <location>
        <begin position="195"/>
        <end position="368"/>
    </location>
</feature>
<dbReference type="InterPro" id="IPR023115">
    <property type="entry name" value="TIF_IF2_dom3"/>
</dbReference>
<dbReference type="PANTHER" id="PTHR43381:SF5">
    <property type="entry name" value="TR-TYPE G DOMAIN-CONTAINING PROTEIN"/>
    <property type="match status" value="1"/>
</dbReference>
<evidence type="ECO:0000256" key="8">
    <source>
        <dbReference type="HAMAP-Rule" id="MF_00100"/>
    </source>
</evidence>
<feature type="region of interest" description="Disordered" evidence="10">
    <location>
        <begin position="40"/>
        <end position="109"/>
    </location>
</feature>
<evidence type="ECO:0000259" key="11">
    <source>
        <dbReference type="PROSITE" id="PS51722"/>
    </source>
</evidence>
<dbReference type="SUPFAM" id="SSF50447">
    <property type="entry name" value="Translation proteins"/>
    <property type="match status" value="2"/>
</dbReference>
<proteinExistence type="inferred from homology"/>
<dbReference type="SUPFAM" id="SSF52540">
    <property type="entry name" value="P-loop containing nucleoside triphosphate hydrolases"/>
    <property type="match status" value="1"/>
</dbReference>
<dbReference type="FunFam" id="3.40.50.10050:FF:000001">
    <property type="entry name" value="Translation initiation factor IF-2"/>
    <property type="match status" value="1"/>
</dbReference>
<organism evidence="12 13">
    <name type="scientific">Metallumcola ferriviriculae</name>
    <dbReference type="NCBI Taxonomy" id="3039180"/>
    <lineage>
        <taxon>Bacteria</taxon>
        <taxon>Bacillati</taxon>
        <taxon>Bacillota</taxon>
        <taxon>Clostridia</taxon>
        <taxon>Neomoorellales</taxon>
        <taxon>Desulfitibacteraceae</taxon>
        <taxon>Metallumcola</taxon>
    </lineage>
</organism>
<dbReference type="CDD" id="cd03692">
    <property type="entry name" value="mtIF2_IVc"/>
    <property type="match status" value="1"/>
</dbReference>
<dbReference type="GO" id="GO:0005829">
    <property type="term" value="C:cytosol"/>
    <property type="evidence" value="ECO:0007669"/>
    <property type="project" value="TreeGrafter"/>
</dbReference>
<dbReference type="InterPro" id="IPR044145">
    <property type="entry name" value="IF2_II"/>
</dbReference>
<dbReference type="CDD" id="cd03702">
    <property type="entry name" value="IF2_mtIF2_II"/>
    <property type="match status" value="1"/>
</dbReference>
<evidence type="ECO:0000256" key="2">
    <source>
        <dbReference type="ARBA" id="ARBA00020675"/>
    </source>
</evidence>
<protein>
    <recommendedName>
        <fullName evidence="2 8">Translation initiation factor IF-2</fullName>
    </recommendedName>
</protein>
<feature type="binding site" evidence="8">
    <location>
        <begin position="250"/>
        <end position="254"/>
    </location>
    <ligand>
        <name>GTP</name>
        <dbReference type="ChEBI" id="CHEBI:37565"/>
    </ligand>
</feature>
<feature type="binding site" evidence="8">
    <location>
        <begin position="204"/>
        <end position="211"/>
    </location>
    <ligand>
        <name>GTP</name>
        <dbReference type="ChEBI" id="CHEBI:37565"/>
    </ligand>
</feature>
<sequence length="694" mass="76030">MTKKRVYEFAKELKLGSKQLMKLLNDLDIDYKSHMSSLSDEAVNKVKDHLKKLEQPQDKQKEANSNKVKSDEEKKKKLQKKNKSKDQRKGKTKGTQQNNAGPRSRKNEIVKAKVEEIEIGESISVQEYAKLLGIEATDVIKKLIGLGVMATLNNEIDAETAQILGAEYGVETKIKEPEKPEELEDIEDKPEELIERPPVVTVMGHVDHGKTSLLDAIREENVTATEAGGITQHIGAYQAQINGRKITFLDTPGHEAFTAMRARGAQATDIAILVVAADDGVMPQTVEAINHAKAAGVPVIVAINKIDKPDSNPDRVKQELTEHGLVSEDWGGETICVPVSAIRKEGLDTLLEMVLLVAEMQEIKANPDRPARGIVIEAELDKGRGPVATMLVLKGTLKVGQPLVAGSIFGKVRAMMDYKGRRIKSAGPSVPVEVLGLSDVPNAGDVFQVMDEKKARAVAGEIQTVKREEELRRSGKISLDELFNSMQAGEIKELNIVIKGDVQGSVEALGQSLERLSTDEVKVNIIHSGVGGISETDVMLATASNGIIIGFNVRPDNNARKAAEKEEIDIHVYRVIYEALDDVKAAMTGLLDPEFKEVVLGQAKVRATFKVPKAGTIAGCYVTDGKVTNSAKVRVIRNGVVVHEGAIDSLRRFKDDAKEVMQGYECGVGLENYNDIKDEDILEFYTFVEVQREL</sequence>
<evidence type="ECO:0000256" key="5">
    <source>
        <dbReference type="ARBA" id="ARBA00022917"/>
    </source>
</evidence>
<dbReference type="NCBIfam" id="TIGR00231">
    <property type="entry name" value="small_GTP"/>
    <property type="match status" value="1"/>
</dbReference>
<feature type="region of interest" description="G-domain" evidence="8">
    <location>
        <begin position="198"/>
        <end position="346"/>
    </location>
</feature>
<keyword evidence="8" id="KW-0963">Cytoplasm</keyword>
<evidence type="ECO:0000256" key="4">
    <source>
        <dbReference type="ARBA" id="ARBA00022741"/>
    </source>
</evidence>
<dbReference type="SUPFAM" id="SSF52156">
    <property type="entry name" value="Initiation factor IF2/eIF5b, domain 3"/>
    <property type="match status" value="1"/>
</dbReference>
<dbReference type="Gene3D" id="1.10.10.2480">
    <property type="match status" value="1"/>
</dbReference>
<dbReference type="InterPro" id="IPR009000">
    <property type="entry name" value="Transl_B-barrel_sf"/>
</dbReference>
<keyword evidence="5 8" id="KW-0648">Protein biosynthesis</keyword>
<keyword evidence="13" id="KW-1185">Reference proteome</keyword>
<dbReference type="InterPro" id="IPR000795">
    <property type="entry name" value="T_Tr_GTP-bd_dom"/>
</dbReference>
<dbReference type="FunFam" id="3.40.50.300:FF:000019">
    <property type="entry name" value="Translation initiation factor IF-2"/>
    <property type="match status" value="1"/>
</dbReference>